<evidence type="ECO:0008006" key="3">
    <source>
        <dbReference type="Google" id="ProtNLM"/>
    </source>
</evidence>
<proteinExistence type="predicted"/>
<dbReference type="EMBL" id="FN653078">
    <property type="protein sequence ID" value="CBY11228.1"/>
    <property type="molecule type" value="Genomic_DNA"/>
</dbReference>
<evidence type="ECO:0000313" key="2">
    <source>
        <dbReference type="Proteomes" id="UP000001307"/>
    </source>
</evidence>
<gene>
    <name evidence="1" type="ORF">GSOID_T00015415001</name>
</gene>
<protein>
    <recommendedName>
        <fullName evidence="3">CUE domain-containing protein</fullName>
    </recommendedName>
</protein>
<dbReference type="InParanoid" id="E4XMM1"/>
<dbReference type="Proteomes" id="UP000001307">
    <property type="component" value="Unassembled WGS sequence"/>
</dbReference>
<evidence type="ECO:0000313" key="1">
    <source>
        <dbReference type="EMBL" id="CBY11228.1"/>
    </source>
</evidence>
<name>E4XMM1_OIKDI</name>
<keyword evidence="2" id="KW-1185">Reference proteome</keyword>
<accession>E4XMM1</accession>
<dbReference type="OrthoDB" id="10389270at2759"/>
<reference evidence="1" key="1">
    <citation type="journal article" date="2010" name="Science">
        <title>Plasticity of animal genome architecture unmasked by rapid evolution of a pelagic tunicate.</title>
        <authorList>
            <person name="Denoeud F."/>
            <person name="Henriet S."/>
            <person name="Mungpakdee S."/>
            <person name="Aury J.M."/>
            <person name="Da Silva C."/>
            <person name="Brinkmann H."/>
            <person name="Mikhaleva J."/>
            <person name="Olsen L.C."/>
            <person name="Jubin C."/>
            <person name="Canestro C."/>
            <person name="Bouquet J.M."/>
            <person name="Danks G."/>
            <person name="Poulain J."/>
            <person name="Campsteijn C."/>
            <person name="Adamski M."/>
            <person name="Cross I."/>
            <person name="Yadetie F."/>
            <person name="Muffato M."/>
            <person name="Louis A."/>
            <person name="Butcher S."/>
            <person name="Tsagkogeorga G."/>
            <person name="Konrad A."/>
            <person name="Singh S."/>
            <person name="Jensen M.F."/>
            <person name="Cong E.H."/>
            <person name="Eikeseth-Otteraa H."/>
            <person name="Noel B."/>
            <person name="Anthouard V."/>
            <person name="Porcel B.M."/>
            <person name="Kachouri-Lafond R."/>
            <person name="Nishino A."/>
            <person name="Ugolini M."/>
            <person name="Chourrout P."/>
            <person name="Nishida H."/>
            <person name="Aasland R."/>
            <person name="Huzurbazar S."/>
            <person name="Westhof E."/>
            <person name="Delsuc F."/>
            <person name="Lehrach H."/>
            <person name="Reinhardt R."/>
            <person name="Weissenbach J."/>
            <person name="Roy S.W."/>
            <person name="Artiguenave F."/>
            <person name="Postlethwait J.H."/>
            <person name="Manak J.R."/>
            <person name="Thompson E.M."/>
            <person name="Jaillon O."/>
            <person name="Du Pasquier L."/>
            <person name="Boudinot P."/>
            <person name="Liberles D.A."/>
            <person name="Volff J.N."/>
            <person name="Philippe H."/>
            <person name="Lenhard B."/>
            <person name="Roest Crollius H."/>
            <person name="Wincker P."/>
            <person name="Chourrout D."/>
        </authorList>
    </citation>
    <scope>NUCLEOTIDE SEQUENCE [LARGE SCALE GENOMIC DNA]</scope>
</reference>
<organism evidence="1">
    <name type="scientific">Oikopleura dioica</name>
    <name type="common">Tunicate</name>
    <dbReference type="NCBI Taxonomy" id="34765"/>
    <lineage>
        <taxon>Eukaryota</taxon>
        <taxon>Metazoa</taxon>
        <taxon>Chordata</taxon>
        <taxon>Tunicata</taxon>
        <taxon>Appendicularia</taxon>
        <taxon>Copelata</taxon>
        <taxon>Oikopleuridae</taxon>
        <taxon>Oikopleura</taxon>
    </lineage>
</organism>
<sequence>MERSLTCFIRMLEIFCEKQNLEFPNDRLAELKDISHEIVRAFEDERADAEDTVDTALEYLVCCSEIFSKKRQKLRQRLIDFQDAILINDFDELDDNSNLPDRMTLTGFTEIEPTVEQPVTPSDEELARQFSQALNKDIYEAEELQEKIFTEAKAGPWSQVKPRKAKVAAPVRLLPEEQLANLFPEHSKRQIDKSLIECGTVDDAAIYLMSIKPGNAQKKKKPSLAHSLDKLEGQLSRTATFVEREIRSHIPR</sequence>
<dbReference type="AlphaFoldDB" id="E4XMM1"/>